<dbReference type="SUPFAM" id="SSF53850">
    <property type="entry name" value="Periplasmic binding protein-like II"/>
    <property type="match status" value="1"/>
</dbReference>
<evidence type="ECO:0000256" key="1">
    <source>
        <dbReference type="ARBA" id="ARBA00009437"/>
    </source>
</evidence>
<dbReference type="InterPro" id="IPR036390">
    <property type="entry name" value="WH_DNA-bd_sf"/>
</dbReference>
<dbReference type="EMBL" id="JAKXMK010000009">
    <property type="protein sequence ID" value="MCH6166416.1"/>
    <property type="molecule type" value="Genomic_DNA"/>
</dbReference>
<evidence type="ECO:0000256" key="3">
    <source>
        <dbReference type="ARBA" id="ARBA00023125"/>
    </source>
</evidence>
<dbReference type="RefSeq" id="WP_241036446.1">
    <property type="nucleotide sequence ID" value="NZ_BAAAJF010000002.1"/>
</dbReference>
<keyword evidence="3" id="KW-0238">DNA-binding</keyword>
<dbReference type="PANTHER" id="PTHR30419">
    <property type="entry name" value="HTH-TYPE TRANSCRIPTIONAL REGULATOR YBHD"/>
    <property type="match status" value="1"/>
</dbReference>
<dbReference type="Pfam" id="PF03466">
    <property type="entry name" value="LysR_substrate"/>
    <property type="match status" value="1"/>
</dbReference>
<comment type="caution">
    <text evidence="6">The sequence shown here is derived from an EMBL/GenBank/DDBJ whole genome shotgun (WGS) entry which is preliminary data.</text>
</comment>
<dbReference type="PROSITE" id="PS50931">
    <property type="entry name" value="HTH_LYSR"/>
    <property type="match status" value="1"/>
</dbReference>
<comment type="similarity">
    <text evidence="1">Belongs to the LysR transcriptional regulatory family.</text>
</comment>
<keyword evidence="4" id="KW-0804">Transcription</keyword>
<dbReference type="CDD" id="cd05466">
    <property type="entry name" value="PBP2_LTTR_substrate"/>
    <property type="match status" value="1"/>
</dbReference>
<protein>
    <submittedName>
        <fullName evidence="6">LysR family transcriptional regulator</fullName>
    </submittedName>
</protein>
<evidence type="ECO:0000313" key="7">
    <source>
        <dbReference type="Proteomes" id="UP001299970"/>
    </source>
</evidence>
<dbReference type="InterPro" id="IPR005119">
    <property type="entry name" value="LysR_subst-bd"/>
</dbReference>
<dbReference type="SUPFAM" id="SSF46785">
    <property type="entry name" value="Winged helix' DNA-binding domain"/>
    <property type="match status" value="1"/>
</dbReference>
<evidence type="ECO:0000313" key="6">
    <source>
        <dbReference type="EMBL" id="MCH6166416.1"/>
    </source>
</evidence>
<organism evidence="6 7">
    <name type="scientific">Pseudonocardia alaniniphila</name>
    <dbReference type="NCBI Taxonomy" id="75291"/>
    <lineage>
        <taxon>Bacteria</taxon>
        <taxon>Bacillati</taxon>
        <taxon>Actinomycetota</taxon>
        <taxon>Actinomycetes</taxon>
        <taxon>Pseudonocardiales</taxon>
        <taxon>Pseudonocardiaceae</taxon>
        <taxon>Pseudonocardia</taxon>
    </lineage>
</organism>
<accession>A0ABS9TDN6</accession>
<dbReference type="PANTHER" id="PTHR30419:SF29">
    <property type="entry name" value="LYSR-FAMILY TRANSCRIPTIONAL REGULATOR"/>
    <property type="match status" value="1"/>
</dbReference>
<evidence type="ECO:0000256" key="4">
    <source>
        <dbReference type="ARBA" id="ARBA00023163"/>
    </source>
</evidence>
<evidence type="ECO:0000259" key="5">
    <source>
        <dbReference type="PROSITE" id="PS50931"/>
    </source>
</evidence>
<dbReference type="Pfam" id="PF00126">
    <property type="entry name" value="HTH_1"/>
    <property type="match status" value="1"/>
</dbReference>
<dbReference type="InterPro" id="IPR000847">
    <property type="entry name" value="LysR_HTH_N"/>
</dbReference>
<dbReference type="Gene3D" id="3.40.190.290">
    <property type="match status" value="1"/>
</dbReference>
<feature type="domain" description="HTH lysR-type" evidence="5">
    <location>
        <begin position="1"/>
        <end position="59"/>
    </location>
</feature>
<dbReference type="Proteomes" id="UP001299970">
    <property type="component" value="Unassembled WGS sequence"/>
</dbReference>
<evidence type="ECO:0000256" key="2">
    <source>
        <dbReference type="ARBA" id="ARBA00023015"/>
    </source>
</evidence>
<gene>
    <name evidence="6" type="ORF">MMF94_12035</name>
</gene>
<dbReference type="Gene3D" id="1.10.10.10">
    <property type="entry name" value="Winged helix-like DNA-binding domain superfamily/Winged helix DNA-binding domain"/>
    <property type="match status" value="1"/>
</dbReference>
<keyword evidence="2" id="KW-0805">Transcription regulation</keyword>
<reference evidence="6 7" key="1">
    <citation type="submission" date="2022-03" db="EMBL/GenBank/DDBJ databases">
        <title>Pseudonocardia alaer sp. nov., a novel actinomycete isolated from reed forest soil.</title>
        <authorList>
            <person name="Wang L."/>
        </authorList>
    </citation>
    <scope>NUCLEOTIDE SEQUENCE [LARGE SCALE GENOMIC DNA]</scope>
    <source>
        <strain evidence="6 7">Y-16303</strain>
    </source>
</reference>
<dbReference type="PRINTS" id="PR00039">
    <property type="entry name" value="HTHLYSR"/>
</dbReference>
<keyword evidence="7" id="KW-1185">Reference proteome</keyword>
<dbReference type="InterPro" id="IPR050950">
    <property type="entry name" value="HTH-type_LysR_regulators"/>
</dbReference>
<sequence>MTTLRALQCLVALIDSESVTEAAAMLHMSQSAVSHQIAGLERELGTQVVERLPRGVRPTAAGRAAANEARTALEAAARAIETGRQVGGGRAGRLRIACSETMTVWLLAPVLKDWSRRRPEVRLDLAEFTSADRMTEHIAAGESDIGVGPRPTTTAARIELLGQEPMVVVAACGHRFAAKSSVSVIELADEPFVHYDPANGLSKWLDEFAAQHQLSTMPVLRTRSPRTAAQLAASGVGVAIVPISALMSQSARIVRHLDPEVRRDVTVQIGNPADSLAQRFVADLRRRGLPCSEVADHNCEISA</sequence>
<proteinExistence type="inferred from homology"/>
<dbReference type="InterPro" id="IPR036388">
    <property type="entry name" value="WH-like_DNA-bd_sf"/>
</dbReference>
<name>A0ABS9TDN6_9PSEU</name>